<feature type="domain" description="Glycoside hydrolase 123-like N-terminal" evidence="1">
    <location>
        <begin position="2"/>
        <end position="176"/>
    </location>
</feature>
<sequence>MISAASGDTIRNIRRMEVDNEKRCSLLFGPVLEKGTYYFYYLPHRVEEGQGFCDGTYLEPEQPLDVAWQQAAAKQKRPLEAEITSVEARTPYDSFYPMEVIATQAEELECLKKCSETPLLLFPEDRKYPIIMKQNIPLKWLAHDQNAGFAGVAAPGEYYTFQIGVWAGQSDLSRVRSAPWPCSYEPT</sequence>
<dbReference type="AlphaFoldDB" id="U2NQ28"/>
<gene>
    <name evidence="2" type="ORF">HMPREF9135_0405</name>
</gene>
<evidence type="ECO:0000313" key="2">
    <source>
        <dbReference type="EMBL" id="ERK40155.1"/>
    </source>
</evidence>
<dbReference type="EMBL" id="AWEY01000007">
    <property type="protein sequence ID" value="ERK40155.1"/>
    <property type="molecule type" value="Genomic_DNA"/>
</dbReference>
<keyword evidence="3" id="KW-1185">Reference proteome</keyword>
<accession>U2NQ28</accession>
<protein>
    <recommendedName>
        <fullName evidence="1">Glycoside hydrolase 123-like N-terminal domain-containing protein</fullName>
    </recommendedName>
</protein>
<name>U2NQ28_9BACT</name>
<evidence type="ECO:0000259" key="1">
    <source>
        <dbReference type="Pfam" id="PF19543"/>
    </source>
</evidence>
<dbReference type="PATRIC" id="fig|1115809.3.peg.226"/>
<evidence type="ECO:0000313" key="3">
    <source>
        <dbReference type="Proteomes" id="UP000016648"/>
    </source>
</evidence>
<dbReference type="Proteomes" id="UP000016648">
    <property type="component" value="Unassembled WGS sequence"/>
</dbReference>
<dbReference type="InterPro" id="IPR045711">
    <property type="entry name" value="GH123-like_N"/>
</dbReference>
<dbReference type="Pfam" id="PF19543">
    <property type="entry name" value="GH123_N"/>
    <property type="match status" value="1"/>
</dbReference>
<reference evidence="2 3" key="1">
    <citation type="submission" date="2013-08" db="EMBL/GenBank/DDBJ databases">
        <authorList>
            <person name="Durkin A.S."/>
            <person name="Haft D.R."/>
            <person name="McCorrison J."/>
            <person name="Torralba M."/>
            <person name="Gillis M."/>
            <person name="Haft D.H."/>
            <person name="Methe B."/>
            <person name="Sutton G."/>
            <person name="Nelson K.E."/>
        </authorList>
    </citation>
    <scope>NUCLEOTIDE SEQUENCE [LARGE SCALE GENOMIC DNA]</scope>
    <source>
        <strain evidence="2 3">F0067</strain>
    </source>
</reference>
<organism evidence="2 3">
    <name type="scientific">Segatella baroniae F0067</name>
    <dbReference type="NCBI Taxonomy" id="1115809"/>
    <lineage>
        <taxon>Bacteria</taxon>
        <taxon>Pseudomonadati</taxon>
        <taxon>Bacteroidota</taxon>
        <taxon>Bacteroidia</taxon>
        <taxon>Bacteroidales</taxon>
        <taxon>Prevotellaceae</taxon>
        <taxon>Segatella</taxon>
    </lineage>
</organism>
<proteinExistence type="predicted"/>
<comment type="caution">
    <text evidence="2">The sequence shown here is derived from an EMBL/GenBank/DDBJ whole genome shotgun (WGS) entry which is preliminary data.</text>
</comment>